<dbReference type="InterPro" id="IPR010987">
    <property type="entry name" value="Glutathione-S-Trfase_C-like"/>
</dbReference>
<dbReference type="GO" id="GO:0005737">
    <property type="term" value="C:cytoplasm"/>
    <property type="evidence" value="ECO:0007669"/>
    <property type="project" value="TreeGrafter"/>
</dbReference>
<evidence type="ECO:0000256" key="1">
    <source>
        <dbReference type="ARBA" id="ARBA00011067"/>
    </source>
</evidence>
<evidence type="ECO:0000313" key="4">
    <source>
        <dbReference type="EMBL" id="KAJ7385878.1"/>
    </source>
</evidence>
<evidence type="ECO:0000256" key="2">
    <source>
        <dbReference type="ARBA" id="ARBA00023002"/>
    </source>
</evidence>
<dbReference type="Gene3D" id="1.20.1050.10">
    <property type="match status" value="1"/>
</dbReference>
<dbReference type="InterPro" id="IPR036282">
    <property type="entry name" value="Glutathione-S-Trfase_C_sf"/>
</dbReference>
<dbReference type="SUPFAM" id="SSF47616">
    <property type="entry name" value="GST C-terminal domain-like"/>
    <property type="match status" value="1"/>
</dbReference>
<sequence>MIPAFYKVLRNPGPEASEELDKHLVAFEQELKDKTFIGGANPSMADYLMWPWLERLYLLTDVSRLPVFSAWCAAMSDVPAVKECSYPVEWHKKFIEGYNVGKPESQLVGIEEKA</sequence>
<comment type="similarity">
    <text evidence="1">Belongs to the GST superfamily. Omega family.</text>
</comment>
<dbReference type="Proteomes" id="UP001163046">
    <property type="component" value="Unassembled WGS sequence"/>
</dbReference>
<dbReference type="GO" id="GO:0004364">
    <property type="term" value="F:glutathione transferase activity"/>
    <property type="evidence" value="ECO:0007669"/>
    <property type="project" value="TreeGrafter"/>
</dbReference>
<keyword evidence="2" id="KW-0560">Oxidoreductase</keyword>
<name>A0A9W9ZQ53_9CNID</name>
<dbReference type="FunFam" id="1.20.1050.10:FF:000009">
    <property type="entry name" value="Glutathione S-transferase omega-1"/>
    <property type="match status" value="1"/>
</dbReference>
<dbReference type="GO" id="GO:0045174">
    <property type="term" value="F:glutathione dehydrogenase (ascorbate) activity"/>
    <property type="evidence" value="ECO:0007669"/>
    <property type="project" value="TreeGrafter"/>
</dbReference>
<organism evidence="4 5">
    <name type="scientific">Desmophyllum pertusum</name>
    <dbReference type="NCBI Taxonomy" id="174260"/>
    <lineage>
        <taxon>Eukaryota</taxon>
        <taxon>Metazoa</taxon>
        <taxon>Cnidaria</taxon>
        <taxon>Anthozoa</taxon>
        <taxon>Hexacorallia</taxon>
        <taxon>Scleractinia</taxon>
        <taxon>Caryophylliina</taxon>
        <taxon>Caryophylliidae</taxon>
        <taxon>Desmophyllum</taxon>
    </lineage>
</organism>
<dbReference type="OrthoDB" id="4951845at2759"/>
<reference evidence="4" key="1">
    <citation type="submission" date="2023-01" db="EMBL/GenBank/DDBJ databases">
        <title>Genome assembly of the deep-sea coral Lophelia pertusa.</title>
        <authorList>
            <person name="Herrera S."/>
            <person name="Cordes E."/>
        </authorList>
    </citation>
    <scope>NUCLEOTIDE SEQUENCE</scope>
    <source>
        <strain evidence="4">USNM1676648</strain>
        <tissue evidence="4">Polyp</tissue>
    </source>
</reference>
<keyword evidence="5" id="KW-1185">Reference proteome</keyword>
<dbReference type="Pfam" id="PF13410">
    <property type="entry name" value="GST_C_2"/>
    <property type="match status" value="1"/>
</dbReference>
<proteinExistence type="inferred from homology"/>
<dbReference type="GO" id="GO:0006749">
    <property type="term" value="P:glutathione metabolic process"/>
    <property type="evidence" value="ECO:0007669"/>
    <property type="project" value="TreeGrafter"/>
</dbReference>
<evidence type="ECO:0000313" key="5">
    <source>
        <dbReference type="Proteomes" id="UP001163046"/>
    </source>
</evidence>
<accession>A0A9W9ZQ53</accession>
<dbReference type="EMBL" id="MU825879">
    <property type="protein sequence ID" value="KAJ7385878.1"/>
    <property type="molecule type" value="Genomic_DNA"/>
</dbReference>
<dbReference type="AlphaFoldDB" id="A0A9W9ZQ53"/>
<feature type="domain" description="GST C-terminal" evidence="3">
    <location>
        <begin position="1"/>
        <end position="95"/>
    </location>
</feature>
<evidence type="ECO:0000259" key="3">
    <source>
        <dbReference type="PROSITE" id="PS50405"/>
    </source>
</evidence>
<dbReference type="PANTHER" id="PTHR43968">
    <property type="match status" value="1"/>
</dbReference>
<dbReference type="InterPro" id="IPR050983">
    <property type="entry name" value="GST_Omega/HSP26"/>
</dbReference>
<protein>
    <submittedName>
        <fullName evidence="4">Glutathione S-transferase omega-1</fullName>
    </submittedName>
</protein>
<comment type="caution">
    <text evidence="4">The sequence shown here is derived from an EMBL/GenBank/DDBJ whole genome shotgun (WGS) entry which is preliminary data.</text>
</comment>
<gene>
    <name evidence="4" type="primary">GSTO1_1</name>
    <name evidence="4" type="ORF">OS493_013914</name>
</gene>
<dbReference type="PANTHER" id="PTHR43968:SF6">
    <property type="entry name" value="GLUTATHIONE S-TRANSFERASE OMEGA"/>
    <property type="match status" value="1"/>
</dbReference>
<dbReference type="PROSITE" id="PS50405">
    <property type="entry name" value="GST_CTER"/>
    <property type="match status" value="1"/>
</dbReference>